<evidence type="ECO:0000259" key="1">
    <source>
        <dbReference type="Pfam" id="PF04606"/>
    </source>
</evidence>
<dbReference type="Proteomes" id="UP000463949">
    <property type="component" value="Chromosome"/>
</dbReference>
<name>A0A857GIN4_9GAMM</name>
<dbReference type="InterPro" id="IPR007684">
    <property type="entry name" value="Znf_Ogr/Delta"/>
</dbReference>
<reference evidence="2 3" key="1">
    <citation type="submission" date="2017-10" db="EMBL/GenBank/DDBJ databases">
        <title>Coral associated bacteria.</title>
        <authorList>
            <person name="Wang X."/>
        </authorList>
    </citation>
    <scope>NUCLEOTIDE SEQUENCE [LARGE SCALE GENOMIC DNA]</scope>
    <source>
        <strain evidence="2 3">SCSIO 43005</strain>
    </source>
</reference>
<proteinExistence type="predicted"/>
<sequence>MAEDAEVAMHEVSRLRVDCPHCGSHMKVRTSKTHLPDYRELYLNCTSEFACGFRCKASLGIIETIVPSYRPNPDVNIKFGAWLKRQIRLEAEGQMRLGFESPPKKGASA</sequence>
<evidence type="ECO:0000313" key="2">
    <source>
        <dbReference type="EMBL" id="QHD49133.1"/>
    </source>
</evidence>
<evidence type="ECO:0000313" key="3">
    <source>
        <dbReference type="Proteomes" id="UP000463949"/>
    </source>
</evidence>
<protein>
    <submittedName>
        <fullName evidence="2">Transcriptional regulator</fullName>
    </submittedName>
</protein>
<dbReference type="OrthoDB" id="7362772at2"/>
<organism evidence="2 3">
    <name type="scientific">Vreelandella aquamarina</name>
    <dbReference type="NCBI Taxonomy" id="77097"/>
    <lineage>
        <taxon>Bacteria</taxon>
        <taxon>Pseudomonadati</taxon>
        <taxon>Pseudomonadota</taxon>
        <taxon>Gammaproteobacteria</taxon>
        <taxon>Oceanospirillales</taxon>
        <taxon>Halomonadaceae</taxon>
        <taxon>Vreelandella</taxon>
    </lineage>
</organism>
<feature type="domain" description="Zinc finger Ogr/Delta-type" evidence="1">
    <location>
        <begin position="19"/>
        <end position="64"/>
    </location>
</feature>
<accession>A0A857GIN4</accession>
<gene>
    <name evidence="2" type="ORF">CTT34_05205</name>
</gene>
<dbReference type="AlphaFoldDB" id="A0A857GIN4"/>
<dbReference type="RefSeq" id="WP_159341496.1">
    <property type="nucleotide sequence ID" value="NZ_CP024621.1"/>
</dbReference>
<dbReference type="EMBL" id="CP024621">
    <property type="protein sequence ID" value="QHD49133.1"/>
    <property type="molecule type" value="Genomic_DNA"/>
</dbReference>
<dbReference type="KEGG" id="hmd:CTT34_05205"/>
<dbReference type="Pfam" id="PF04606">
    <property type="entry name" value="Ogr_Delta"/>
    <property type="match status" value="1"/>
</dbReference>